<accession>A0A0G0D1I9</accession>
<dbReference type="InterPro" id="IPR002711">
    <property type="entry name" value="HNH"/>
</dbReference>
<dbReference type="AlphaFoldDB" id="A0A0G0D1I9"/>
<sequence length="208" mass="24361">MSAKHLLRGFDSPTRLKGEVAEQFDNLWHTGLMTERYIRNPNTKCVVCGKPIYKRPIEIKRNSKRVYCSASCYGISCRKEIPCIICGKMILSGLHKKTCSRSCANKHRTGIKYKLNRPKDKVKNYQSLKIRLLQQRGKICERCHYDKYEILQVHHKDKNRLNNNLSNLELICPNCHYEKHFLLTSWLNKKEGGQDGNARVLKTRERKL</sequence>
<reference evidence="2 3" key="1">
    <citation type="journal article" date="2015" name="Nature">
        <title>rRNA introns, odd ribosomes, and small enigmatic genomes across a large radiation of phyla.</title>
        <authorList>
            <person name="Brown C.T."/>
            <person name="Hug L.A."/>
            <person name="Thomas B.C."/>
            <person name="Sharon I."/>
            <person name="Castelle C.J."/>
            <person name="Singh A."/>
            <person name="Wilkins M.J."/>
            <person name="Williams K.H."/>
            <person name="Banfield J.F."/>
        </authorList>
    </citation>
    <scope>NUCLEOTIDE SEQUENCE [LARGE SCALE GENOMIC DNA]</scope>
</reference>
<protein>
    <submittedName>
        <fullName evidence="2">HNH endonuclease</fullName>
    </submittedName>
</protein>
<evidence type="ECO:0000313" key="3">
    <source>
        <dbReference type="Proteomes" id="UP000034536"/>
    </source>
</evidence>
<proteinExistence type="predicted"/>
<dbReference type="GO" id="GO:0004519">
    <property type="term" value="F:endonuclease activity"/>
    <property type="evidence" value="ECO:0007669"/>
    <property type="project" value="UniProtKB-KW"/>
</dbReference>
<evidence type="ECO:0000259" key="1">
    <source>
        <dbReference type="SMART" id="SM00507"/>
    </source>
</evidence>
<dbReference type="SUPFAM" id="SSF54060">
    <property type="entry name" value="His-Me finger endonucleases"/>
    <property type="match status" value="1"/>
</dbReference>
<gene>
    <name evidence="2" type="ORF">UR89_C0004G0017</name>
</gene>
<dbReference type="Proteomes" id="UP000034536">
    <property type="component" value="Unassembled WGS sequence"/>
</dbReference>
<keyword evidence="2" id="KW-0255">Endonuclease</keyword>
<feature type="domain" description="HNH nuclease" evidence="1">
    <location>
        <begin position="127"/>
        <end position="177"/>
    </location>
</feature>
<dbReference type="InterPro" id="IPR003615">
    <property type="entry name" value="HNH_nuc"/>
</dbReference>
<evidence type="ECO:0000313" key="2">
    <source>
        <dbReference type="EMBL" id="KKP87228.1"/>
    </source>
</evidence>
<dbReference type="InterPro" id="IPR044925">
    <property type="entry name" value="His-Me_finger_sf"/>
</dbReference>
<dbReference type="Pfam" id="PF01844">
    <property type="entry name" value="HNH"/>
    <property type="match status" value="1"/>
</dbReference>
<organism evidence="2 3">
    <name type="scientific">Candidatus Roizmanbacteria bacterium GW2011_GWA2_35_8</name>
    <dbReference type="NCBI Taxonomy" id="1618479"/>
    <lineage>
        <taxon>Bacteria</taxon>
        <taxon>Candidatus Roizmaniibacteriota</taxon>
    </lineage>
</organism>
<dbReference type="EMBL" id="LBQX01000004">
    <property type="protein sequence ID" value="KKP87228.1"/>
    <property type="molecule type" value="Genomic_DNA"/>
</dbReference>
<keyword evidence="2" id="KW-0540">Nuclease</keyword>
<name>A0A0G0D1I9_9BACT</name>
<dbReference type="SMART" id="SM00507">
    <property type="entry name" value="HNHc"/>
    <property type="match status" value="1"/>
</dbReference>
<comment type="caution">
    <text evidence="2">The sequence shown here is derived from an EMBL/GenBank/DDBJ whole genome shotgun (WGS) entry which is preliminary data.</text>
</comment>
<keyword evidence="2" id="KW-0378">Hydrolase</keyword>